<sequence>MQANEAQGWISYAITAVIIGIVFAVRWRRMSVVKPLKLERLWVFPALYAAVALYMVVMYPPQGLAWLFCALALVMGAALGWQRGKMMRITIDPDSHALNTTSSPAAVLFIVAIVALRTGARAVIGDGQALHLNAFAITDMLVALALGLFTTQRIEMYLRAKRLLDTARARQT</sequence>
<feature type="transmembrane region" description="Helical" evidence="1">
    <location>
        <begin position="63"/>
        <end position="81"/>
    </location>
</feature>
<feature type="transmembrane region" description="Helical" evidence="1">
    <location>
        <begin position="39"/>
        <end position="57"/>
    </location>
</feature>
<feature type="transmembrane region" description="Helical" evidence="1">
    <location>
        <begin position="6"/>
        <end position="27"/>
    </location>
</feature>
<dbReference type="Pfam" id="PF07301">
    <property type="entry name" value="DUF1453"/>
    <property type="match status" value="1"/>
</dbReference>
<evidence type="ECO:0000313" key="2">
    <source>
        <dbReference type="EMBL" id="PTQ62737.1"/>
    </source>
</evidence>
<dbReference type="Proteomes" id="UP000244189">
    <property type="component" value="Unassembled WGS sequence"/>
</dbReference>
<comment type="caution">
    <text evidence="2">The sequence shown here is derived from an EMBL/GenBank/DDBJ whole genome shotgun (WGS) entry which is preliminary data.</text>
</comment>
<name>A0A2T5GTU0_9SPHN</name>
<reference evidence="2 3" key="1">
    <citation type="submission" date="2018-04" db="EMBL/GenBank/DDBJ databases">
        <title>Genomic Encyclopedia of Type Strains, Phase III (KMG-III): the genomes of soil and plant-associated and newly described type strains.</title>
        <authorList>
            <person name="Whitman W."/>
        </authorList>
    </citation>
    <scope>NUCLEOTIDE SEQUENCE [LARGE SCALE GENOMIC DNA]</scope>
    <source>
        <strain evidence="2 3">MA101b</strain>
    </source>
</reference>
<keyword evidence="1" id="KW-1133">Transmembrane helix</keyword>
<dbReference type="InterPro" id="IPR058247">
    <property type="entry name" value="DUF1453"/>
</dbReference>
<protein>
    <submittedName>
        <fullName evidence="2">Uncharacterized protein DUF1453</fullName>
    </submittedName>
</protein>
<dbReference type="RefSeq" id="WP_107956915.1">
    <property type="nucleotide sequence ID" value="NZ_JASPFP010000001.1"/>
</dbReference>
<gene>
    <name evidence="2" type="ORF">C8J26_1020</name>
</gene>
<evidence type="ECO:0000313" key="3">
    <source>
        <dbReference type="Proteomes" id="UP000244189"/>
    </source>
</evidence>
<evidence type="ECO:0000256" key="1">
    <source>
        <dbReference type="SAM" id="Phobius"/>
    </source>
</evidence>
<accession>A0A2T5GTU0</accession>
<dbReference type="AlphaFoldDB" id="A0A2T5GTU0"/>
<organism evidence="2 3">
    <name type="scientific">Sphingomonas aurantiaca</name>
    <dbReference type="NCBI Taxonomy" id="185949"/>
    <lineage>
        <taxon>Bacteria</taxon>
        <taxon>Pseudomonadati</taxon>
        <taxon>Pseudomonadota</taxon>
        <taxon>Alphaproteobacteria</taxon>
        <taxon>Sphingomonadales</taxon>
        <taxon>Sphingomonadaceae</taxon>
        <taxon>Sphingomonas</taxon>
    </lineage>
</organism>
<keyword evidence="1" id="KW-0812">Transmembrane</keyword>
<keyword evidence="3" id="KW-1185">Reference proteome</keyword>
<proteinExistence type="predicted"/>
<dbReference type="EMBL" id="QAOG01000001">
    <property type="protein sequence ID" value="PTQ62737.1"/>
    <property type="molecule type" value="Genomic_DNA"/>
</dbReference>
<feature type="transmembrane region" description="Helical" evidence="1">
    <location>
        <begin position="130"/>
        <end position="149"/>
    </location>
</feature>
<feature type="transmembrane region" description="Helical" evidence="1">
    <location>
        <begin position="102"/>
        <end position="124"/>
    </location>
</feature>
<keyword evidence="1" id="KW-0472">Membrane</keyword>